<proteinExistence type="predicted"/>
<feature type="non-terminal residue" evidence="2">
    <location>
        <position position="1"/>
    </location>
</feature>
<feature type="compositionally biased region" description="Acidic residues" evidence="1">
    <location>
        <begin position="281"/>
        <end position="291"/>
    </location>
</feature>
<dbReference type="EMBL" id="CAMAPE010000031">
    <property type="protein sequence ID" value="CAH9094720.1"/>
    <property type="molecule type" value="Genomic_DNA"/>
</dbReference>
<gene>
    <name evidence="2" type="ORF">CEURO_LOCUS12872</name>
</gene>
<protein>
    <submittedName>
        <fullName evidence="2">Uncharacterized protein</fullName>
    </submittedName>
</protein>
<evidence type="ECO:0000256" key="1">
    <source>
        <dbReference type="SAM" id="MobiDB-lite"/>
    </source>
</evidence>
<feature type="compositionally biased region" description="Low complexity" evidence="1">
    <location>
        <begin position="117"/>
        <end position="126"/>
    </location>
</feature>
<comment type="caution">
    <text evidence="2">The sequence shown here is derived from an EMBL/GenBank/DDBJ whole genome shotgun (WGS) entry which is preliminary data.</text>
</comment>
<organism evidence="2 3">
    <name type="scientific">Cuscuta europaea</name>
    <name type="common">European dodder</name>
    <dbReference type="NCBI Taxonomy" id="41803"/>
    <lineage>
        <taxon>Eukaryota</taxon>
        <taxon>Viridiplantae</taxon>
        <taxon>Streptophyta</taxon>
        <taxon>Embryophyta</taxon>
        <taxon>Tracheophyta</taxon>
        <taxon>Spermatophyta</taxon>
        <taxon>Magnoliopsida</taxon>
        <taxon>eudicotyledons</taxon>
        <taxon>Gunneridae</taxon>
        <taxon>Pentapetalae</taxon>
        <taxon>asterids</taxon>
        <taxon>lamiids</taxon>
        <taxon>Solanales</taxon>
        <taxon>Convolvulaceae</taxon>
        <taxon>Cuscuteae</taxon>
        <taxon>Cuscuta</taxon>
        <taxon>Cuscuta subgen. Cuscuta</taxon>
    </lineage>
</organism>
<dbReference type="Proteomes" id="UP001152484">
    <property type="component" value="Unassembled WGS sequence"/>
</dbReference>
<evidence type="ECO:0000313" key="2">
    <source>
        <dbReference type="EMBL" id="CAH9094720.1"/>
    </source>
</evidence>
<keyword evidence="3" id="KW-1185">Reference proteome</keyword>
<sequence>MFEKALTTQWHGGRKPQSKHIEALAGPQKKRVSILKVIKHCWTPHGDESEANLSPRLAEIETKYNANVEKKRAELGLTQEDDIDSDVEDDAILEAAGVYKGRLPCLGAEGQRILYDRSGSGASSSSRSRRGEDPRIAQLQRELEEEERAFEQQRKNDEETRAWLETMERIVAGYQPPPQPLPRPYMLHVEQTPQVPHMGNMGYHSNSGYGAMPAMGSTFGSLSSDILNQFQSSGGGSRGGNRGGSRGSNRGGNRGGNRGSRGGTRPLDTVDAEEDHHRDYDDNDDAYDYDDSNFYHNGVRRT</sequence>
<reference evidence="2" key="1">
    <citation type="submission" date="2022-07" db="EMBL/GenBank/DDBJ databases">
        <authorList>
            <person name="Macas J."/>
            <person name="Novak P."/>
            <person name="Neumann P."/>
        </authorList>
    </citation>
    <scope>NUCLEOTIDE SEQUENCE</scope>
</reference>
<feature type="region of interest" description="Disordered" evidence="1">
    <location>
        <begin position="226"/>
        <end position="302"/>
    </location>
</feature>
<accession>A0A9P0ZCA7</accession>
<feature type="compositionally biased region" description="Gly residues" evidence="1">
    <location>
        <begin position="233"/>
        <end position="262"/>
    </location>
</feature>
<dbReference type="AlphaFoldDB" id="A0A9P0ZCA7"/>
<evidence type="ECO:0000313" key="3">
    <source>
        <dbReference type="Proteomes" id="UP001152484"/>
    </source>
</evidence>
<feature type="region of interest" description="Disordered" evidence="1">
    <location>
        <begin position="116"/>
        <end position="136"/>
    </location>
</feature>
<name>A0A9P0ZCA7_CUSEU</name>